<gene>
    <name evidence="2" type="ORF">CCS01_13995</name>
</gene>
<feature type="transmembrane region" description="Helical" evidence="1">
    <location>
        <begin position="152"/>
        <end position="173"/>
    </location>
</feature>
<dbReference type="AlphaFoldDB" id="A0A2S6NG67"/>
<dbReference type="EMBL" id="NHRY01000140">
    <property type="protein sequence ID" value="PPQ33645.1"/>
    <property type="molecule type" value="Genomic_DNA"/>
</dbReference>
<dbReference type="OrthoDB" id="9774675at2"/>
<dbReference type="Proteomes" id="UP000239724">
    <property type="component" value="Unassembled WGS sequence"/>
</dbReference>
<evidence type="ECO:0008006" key="4">
    <source>
        <dbReference type="Google" id="ProtNLM"/>
    </source>
</evidence>
<evidence type="ECO:0000313" key="2">
    <source>
        <dbReference type="EMBL" id="PPQ33645.1"/>
    </source>
</evidence>
<evidence type="ECO:0000313" key="3">
    <source>
        <dbReference type="Proteomes" id="UP000239724"/>
    </source>
</evidence>
<feature type="transmembrane region" description="Helical" evidence="1">
    <location>
        <begin position="6"/>
        <end position="38"/>
    </location>
</feature>
<organism evidence="2 3">
    <name type="scientific">Rhodopila globiformis</name>
    <name type="common">Rhodopseudomonas globiformis</name>
    <dbReference type="NCBI Taxonomy" id="1071"/>
    <lineage>
        <taxon>Bacteria</taxon>
        <taxon>Pseudomonadati</taxon>
        <taxon>Pseudomonadota</taxon>
        <taxon>Alphaproteobacteria</taxon>
        <taxon>Acetobacterales</taxon>
        <taxon>Acetobacteraceae</taxon>
        <taxon>Rhodopila</taxon>
    </lineage>
</organism>
<feature type="transmembrane region" description="Helical" evidence="1">
    <location>
        <begin position="77"/>
        <end position="97"/>
    </location>
</feature>
<keyword evidence="1" id="KW-0472">Membrane</keyword>
<name>A0A2S6NG67_RHOGL</name>
<sequence>MGLLLAFAPFILFTVLDALAGPLPGLAAGTLVAAALLLRDAVTAGRTPKILDIGSALLFGGLALYTVLAGADWPDAAVPLCVDAGLLVVVLASLALGRPFTLQYAQEQVSESLRHHPILIRANVVVTRAWAVAFAVMALAEVALPALPTLPPLAGIGVTVLALAAAVAFTLWYPQRVTARRRIQGRPPGPDAGGW</sequence>
<accession>A0A2S6NG67</accession>
<feature type="transmembrane region" description="Helical" evidence="1">
    <location>
        <begin position="50"/>
        <end position="71"/>
    </location>
</feature>
<proteinExistence type="predicted"/>
<comment type="caution">
    <text evidence="2">The sequence shown here is derived from an EMBL/GenBank/DDBJ whole genome shotgun (WGS) entry which is preliminary data.</text>
</comment>
<dbReference type="RefSeq" id="WP_104519467.1">
    <property type="nucleotide sequence ID" value="NZ_NHRY01000140.1"/>
</dbReference>
<feature type="transmembrane region" description="Helical" evidence="1">
    <location>
        <begin position="118"/>
        <end position="140"/>
    </location>
</feature>
<reference evidence="2 3" key="1">
    <citation type="journal article" date="2018" name="Arch. Microbiol.">
        <title>New insights into the metabolic potential of the phototrophic purple bacterium Rhodopila globiformis DSM 161(T) from its draft genome sequence and evidence for a vanadium-dependent nitrogenase.</title>
        <authorList>
            <person name="Imhoff J.F."/>
            <person name="Rahn T."/>
            <person name="Kunzel S."/>
            <person name="Neulinger S.C."/>
        </authorList>
    </citation>
    <scope>NUCLEOTIDE SEQUENCE [LARGE SCALE GENOMIC DNA]</scope>
    <source>
        <strain evidence="2 3">DSM 161</strain>
    </source>
</reference>
<keyword evidence="1" id="KW-0812">Transmembrane</keyword>
<protein>
    <recommendedName>
        <fullName evidence="4">Intracellular septation protein A</fullName>
    </recommendedName>
</protein>
<evidence type="ECO:0000256" key="1">
    <source>
        <dbReference type="SAM" id="Phobius"/>
    </source>
</evidence>
<keyword evidence="1" id="KW-1133">Transmembrane helix</keyword>
<keyword evidence="3" id="KW-1185">Reference proteome</keyword>